<dbReference type="InterPro" id="IPR050204">
    <property type="entry name" value="AraC_XylS_family_regulators"/>
</dbReference>
<proteinExistence type="predicted"/>
<feature type="domain" description="HTH araC/xylS-type" evidence="5">
    <location>
        <begin position="225"/>
        <end position="326"/>
    </location>
</feature>
<keyword evidence="2" id="KW-0238">DNA-binding</keyword>
<protein>
    <submittedName>
        <fullName evidence="6">Helix-turn-helix domain-containing protein</fullName>
    </submittedName>
</protein>
<dbReference type="InterPro" id="IPR018062">
    <property type="entry name" value="HTH_AraC-typ_CS"/>
</dbReference>
<evidence type="ECO:0000256" key="1">
    <source>
        <dbReference type="ARBA" id="ARBA00023015"/>
    </source>
</evidence>
<evidence type="ECO:0000256" key="2">
    <source>
        <dbReference type="ARBA" id="ARBA00023125"/>
    </source>
</evidence>
<dbReference type="PROSITE" id="PS00041">
    <property type="entry name" value="HTH_ARAC_FAMILY_1"/>
    <property type="match status" value="1"/>
</dbReference>
<evidence type="ECO:0000259" key="5">
    <source>
        <dbReference type="PROSITE" id="PS01124"/>
    </source>
</evidence>
<evidence type="ECO:0000313" key="7">
    <source>
        <dbReference type="Proteomes" id="UP000760480"/>
    </source>
</evidence>
<feature type="compositionally biased region" description="Polar residues" evidence="4">
    <location>
        <begin position="7"/>
        <end position="19"/>
    </location>
</feature>
<evidence type="ECO:0000256" key="4">
    <source>
        <dbReference type="SAM" id="MobiDB-lite"/>
    </source>
</evidence>
<accession>A0ABX1TSL5</accession>
<dbReference type="PANTHER" id="PTHR46796">
    <property type="entry name" value="HTH-TYPE TRANSCRIPTIONAL ACTIVATOR RHAS-RELATED"/>
    <property type="match status" value="1"/>
</dbReference>
<dbReference type="Pfam" id="PF12833">
    <property type="entry name" value="HTH_18"/>
    <property type="match status" value="1"/>
</dbReference>
<dbReference type="SUPFAM" id="SSF46689">
    <property type="entry name" value="Homeodomain-like"/>
    <property type="match status" value="1"/>
</dbReference>
<name>A0ABX1TSL5_9GAMM</name>
<dbReference type="EMBL" id="SPMZ01000075">
    <property type="protein sequence ID" value="NMQ21078.1"/>
    <property type="molecule type" value="Genomic_DNA"/>
</dbReference>
<dbReference type="PANTHER" id="PTHR46796:SF12">
    <property type="entry name" value="HTH-TYPE DNA-BINDING TRANSCRIPTIONAL ACTIVATOR EUTR"/>
    <property type="match status" value="1"/>
</dbReference>
<comment type="caution">
    <text evidence="6">The sequence shown here is derived from an EMBL/GenBank/DDBJ whole genome shotgun (WGS) entry which is preliminary data.</text>
</comment>
<evidence type="ECO:0000256" key="3">
    <source>
        <dbReference type="ARBA" id="ARBA00023163"/>
    </source>
</evidence>
<evidence type="ECO:0000313" key="6">
    <source>
        <dbReference type="EMBL" id="NMQ21078.1"/>
    </source>
</evidence>
<keyword evidence="1" id="KW-0805">Transcription regulation</keyword>
<keyword evidence="7" id="KW-1185">Reference proteome</keyword>
<dbReference type="InterPro" id="IPR009057">
    <property type="entry name" value="Homeodomain-like_sf"/>
</dbReference>
<keyword evidence="3" id="KW-0804">Transcription</keyword>
<dbReference type="Gene3D" id="1.10.10.60">
    <property type="entry name" value="Homeodomain-like"/>
    <property type="match status" value="1"/>
</dbReference>
<gene>
    <name evidence="6" type="ORF">E4P82_18890</name>
</gene>
<feature type="region of interest" description="Disordered" evidence="4">
    <location>
        <begin position="1"/>
        <end position="21"/>
    </location>
</feature>
<dbReference type="PROSITE" id="PS01124">
    <property type="entry name" value="HTH_ARAC_FAMILY_2"/>
    <property type="match status" value="1"/>
</dbReference>
<dbReference type="InterPro" id="IPR018060">
    <property type="entry name" value="HTH_AraC"/>
</dbReference>
<reference evidence="6 7" key="1">
    <citation type="submission" date="2019-03" db="EMBL/GenBank/DDBJ databases">
        <title>Metabolic reconstructions from genomes of highly enriched 'Candidatus Accumulibacter' and 'Candidatus Competibacter' bioreactor populations.</title>
        <authorList>
            <person name="Annavajhala M.K."/>
            <person name="Welles L."/>
            <person name="Abbas B."/>
            <person name="Sorokin D."/>
            <person name="Park H."/>
            <person name="Van Loosdrecht M."/>
            <person name="Chandran K."/>
        </authorList>
    </citation>
    <scope>NUCLEOTIDE SEQUENCE [LARGE SCALE GENOMIC DNA]</scope>
    <source>
        <strain evidence="6 7">SBR_G</strain>
    </source>
</reference>
<dbReference type="SMART" id="SM00342">
    <property type="entry name" value="HTH_ARAC"/>
    <property type="match status" value="1"/>
</dbReference>
<dbReference type="Proteomes" id="UP000760480">
    <property type="component" value="Unassembled WGS sequence"/>
</dbReference>
<organism evidence="6 7">
    <name type="scientific">Candidatus Competibacter phosphatis</name>
    <dbReference type="NCBI Taxonomy" id="221280"/>
    <lineage>
        <taxon>Bacteria</taxon>
        <taxon>Pseudomonadati</taxon>
        <taxon>Pseudomonadota</taxon>
        <taxon>Gammaproteobacteria</taxon>
        <taxon>Candidatus Competibacteraceae</taxon>
        <taxon>Candidatus Competibacter</taxon>
    </lineage>
</organism>
<sequence length="340" mass="38253">MEWIIESGQQHNPTDTGPRSSIGHIEVGDVCLWEETSRPWELIARQLDGGKLRNRKDYLVTPSVVLYRETLTPAVRVQGLSPAGHLSFAILLTAGLRTAYFGVHPDSSRLIVAAPGGVDVTLDAEYSHLILLVRMELLQRRLPAQCLARLTRAADRHGLSLAPNKLAGFRDWLTRILEHAFANPQAFEHAAVIASLEEGLLHWLAWLCVPSDSRPHAARRRWGLNRALEYLRNADVSRVSVADLCRVAQVSERTLRYAFRDELDLSPLAFLRRLRLHAARRELMNAESVLPRVTDVANRQGFLELGRFAADYRRLFGELPSETLVHRRAVEPSPLLLDGV</sequence>